<keyword evidence="1 6" id="KW-0597">Phosphoprotein</keyword>
<dbReference type="InterPro" id="IPR011006">
    <property type="entry name" value="CheY-like_superfamily"/>
</dbReference>
<dbReference type="Gene3D" id="3.40.50.2300">
    <property type="match status" value="1"/>
</dbReference>
<evidence type="ECO:0000256" key="6">
    <source>
        <dbReference type="PROSITE-ProRule" id="PRU00169"/>
    </source>
</evidence>
<accession>A0A538SR46</accession>
<dbReference type="PANTHER" id="PTHR32071">
    <property type="entry name" value="TRANSCRIPTIONAL REGULATORY PROTEIN"/>
    <property type="match status" value="1"/>
</dbReference>
<dbReference type="InterPro" id="IPR001789">
    <property type="entry name" value="Sig_transdc_resp-reg_receiver"/>
</dbReference>
<dbReference type="AlphaFoldDB" id="A0A538SR46"/>
<dbReference type="Pfam" id="PF00158">
    <property type="entry name" value="Sigma54_activat"/>
    <property type="match status" value="1"/>
</dbReference>
<organism evidence="9 12">
    <name type="scientific">Eiseniibacteriota bacterium</name>
    <dbReference type="NCBI Taxonomy" id="2212470"/>
    <lineage>
        <taxon>Bacteria</taxon>
        <taxon>Candidatus Eiseniibacteriota</taxon>
    </lineage>
</organism>
<evidence type="ECO:0000256" key="3">
    <source>
        <dbReference type="ARBA" id="ARBA00022840"/>
    </source>
</evidence>
<name>A0A538SR46_UNCEI</name>
<evidence type="ECO:0000256" key="1">
    <source>
        <dbReference type="ARBA" id="ARBA00022553"/>
    </source>
</evidence>
<dbReference type="SUPFAM" id="SSF52540">
    <property type="entry name" value="P-loop containing nucleoside triphosphate hydrolases"/>
    <property type="match status" value="1"/>
</dbReference>
<dbReference type="InterPro" id="IPR002078">
    <property type="entry name" value="Sigma_54_int"/>
</dbReference>
<dbReference type="SMART" id="SM00448">
    <property type="entry name" value="REC"/>
    <property type="match status" value="1"/>
</dbReference>
<dbReference type="GO" id="GO:0043565">
    <property type="term" value="F:sequence-specific DNA binding"/>
    <property type="evidence" value="ECO:0007669"/>
    <property type="project" value="InterPro"/>
</dbReference>
<dbReference type="InterPro" id="IPR003593">
    <property type="entry name" value="AAA+_ATPase"/>
</dbReference>
<keyword evidence="5" id="KW-0804">Transcription</keyword>
<reference evidence="11 12" key="1">
    <citation type="journal article" date="2019" name="Nat. Microbiol.">
        <title>Mediterranean grassland soil C-N compound turnover is dependent on rainfall and depth, and is mediated by genomically divergent microorganisms.</title>
        <authorList>
            <person name="Diamond S."/>
            <person name="Andeer P.F."/>
            <person name="Li Z."/>
            <person name="Crits-Christoph A."/>
            <person name="Burstein D."/>
            <person name="Anantharaman K."/>
            <person name="Lane K.R."/>
            <person name="Thomas B.C."/>
            <person name="Pan C."/>
            <person name="Northen T.R."/>
            <person name="Banfield J.F."/>
        </authorList>
    </citation>
    <scope>NUCLEOTIDE SEQUENCE [LARGE SCALE GENOMIC DNA]</scope>
    <source>
        <strain evidence="9">WS_4</strain>
        <strain evidence="10">WS_7</strain>
    </source>
</reference>
<dbReference type="GO" id="GO:0005524">
    <property type="term" value="F:ATP binding"/>
    <property type="evidence" value="ECO:0007669"/>
    <property type="project" value="UniProtKB-KW"/>
</dbReference>
<dbReference type="InterPro" id="IPR002197">
    <property type="entry name" value="HTH_Fis"/>
</dbReference>
<dbReference type="Pfam" id="PF00072">
    <property type="entry name" value="Response_reg"/>
    <property type="match status" value="1"/>
</dbReference>
<dbReference type="GO" id="GO:0000160">
    <property type="term" value="P:phosphorelay signal transduction system"/>
    <property type="evidence" value="ECO:0007669"/>
    <property type="project" value="InterPro"/>
</dbReference>
<dbReference type="SUPFAM" id="SSF46689">
    <property type="entry name" value="Homeodomain-like"/>
    <property type="match status" value="1"/>
</dbReference>
<dbReference type="SUPFAM" id="SSF52172">
    <property type="entry name" value="CheY-like"/>
    <property type="match status" value="1"/>
</dbReference>
<dbReference type="Pfam" id="PF02954">
    <property type="entry name" value="HTH_8"/>
    <property type="match status" value="1"/>
</dbReference>
<sequence length="476" mass="53557">MNLRIRIADDEELIRKSLVKLLSAEGYEVDAVGSAAEVLESVRNDPPQILILDLRLPDGSGLELLPRLKSLEPDLKVVVITAFGDLPTAVQAMRQGATDFIKKPYEMHEMVLAIERLKAGIARENQLDAFRRGELESFLKTKIVGEAPAMRRIWDLVGKVSKSEATTVLIEGESGTGKDLVARAIHFESARRGAPFLALNCSSFQEQLLENELFGHERGAFTDAREPKRGLVELADQGTLFLDEIADLPSATQAKFLRFIEDRTFKRVGGAADIAVDLRIVAATNRDLDQTVKDGRFRQDLYYRLKVVSILLPPLRERGEDIQLLIRHFLDHYNEKFRKRFTSIAPEVQEIVRSYRWPGNVRELRNLVERIVLLEDDDTLREDHLPAEMIAEVESVPRVLRDALSARGEGEGDMPTLAEVEQEHILKVLDSTDGNRSAAARILGISRQSLIERIKRIAASRGAHAQDESIRARLLR</sequence>
<evidence type="ECO:0000313" key="10">
    <source>
        <dbReference type="EMBL" id="TMQ64286.1"/>
    </source>
</evidence>
<evidence type="ECO:0000256" key="5">
    <source>
        <dbReference type="ARBA" id="ARBA00023163"/>
    </source>
</evidence>
<keyword evidence="4" id="KW-0805">Transcription regulation</keyword>
<dbReference type="InterPro" id="IPR027417">
    <property type="entry name" value="P-loop_NTPase"/>
</dbReference>
<evidence type="ECO:0000256" key="2">
    <source>
        <dbReference type="ARBA" id="ARBA00022741"/>
    </source>
</evidence>
<gene>
    <name evidence="9" type="ORF">E6K74_07955</name>
    <name evidence="10" type="ORF">E6K77_04045</name>
</gene>
<evidence type="ECO:0000256" key="4">
    <source>
        <dbReference type="ARBA" id="ARBA00023015"/>
    </source>
</evidence>
<dbReference type="FunFam" id="3.40.50.300:FF:000006">
    <property type="entry name" value="DNA-binding transcriptional regulator NtrC"/>
    <property type="match status" value="1"/>
</dbReference>
<dbReference type="Gene3D" id="1.10.8.60">
    <property type="match status" value="1"/>
</dbReference>
<dbReference type="PROSITE" id="PS50110">
    <property type="entry name" value="RESPONSE_REGULATORY"/>
    <property type="match status" value="1"/>
</dbReference>
<dbReference type="Gene3D" id="1.10.10.60">
    <property type="entry name" value="Homeodomain-like"/>
    <property type="match status" value="1"/>
</dbReference>
<dbReference type="InterPro" id="IPR025662">
    <property type="entry name" value="Sigma_54_int_dom_ATP-bd_1"/>
</dbReference>
<dbReference type="PROSITE" id="PS50045">
    <property type="entry name" value="SIGMA54_INTERACT_4"/>
    <property type="match status" value="1"/>
</dbReference>
<dbReference type="Proteomes" id="UP000319829">
    <property type="component" value="Unassembled WGS sequence"/>
</dbReference>
<dbReference type="SMART" id="SM00382">
    <property type="entry name" value="AAA"/>
    <property type="match status" value="1"/>
</dbReference>
<evidence type="ECO:0000259" key="8">
    <source>
        <dbReference type="PROSITE" id="PS50110"/>
    </source>
</evidence>
<keyword evidence="2" id="KW-0547">Nucleotide-binding</keyword>
<evidence type="ECO:0000259" key="7">
    <source>
        <dbReference type="PROSITE" id="PS50045"/>
    </source>
</evidence>
<feature type="domain" description="Sigma-54 factor interaction" evidence="7">
    <location>
        <begin position="143"/>
        <end position="373"/>
    </location>
</feature>
<dbReference type="EMBL" id="VBOX01000041">
    <property type="protein sequence ID" value="TMQ64286.1"/>
    <property type="molecule type" value="Genomic_DNA"/>
</dbReference>
<dbReference type="Gene3D" id="3.40.50.300">
    <property type="entry name" value="P-loop containing nucleotide triphosphate hydrolases"/>
    <property type="match status" value="1"/>
</dbReference>
<comment type="caution">
    <text evidence="9">The sequence shown here is derived from an EMBL/GenBank/DDBJ whole genome shotgun (WGS) entry which is preliminary data.</text>
</comment>
<evidence type="ECO:0000313" key="12">
    <source>
        <dbReference type="Proteomes" id="UP000319829"/>
    </source>
</evidence>
<dbReference type="Pfam" id="PF25601">
    <property type="entry name" value="AAA_lid_14"/>
    <property type="match status" value="1"/>
</dbReference>
<dbReference type="InterPro" id="IPR025944">
    <property type="entry name" value="Sigma_54_int_dom_CS"/>
</dbReference>
<dbReference type="PROSITE" id="PS00688">
    <property type="entry name" value="SIGMA54_INTERACT_3"/>
    <property type="match status" value="1"/>
</dbReference>
<dbReference type="PROSITE" id="PS00675">
    <property type="entry name" value="SIGMA54_INTERACT_1"/>
    <property type="match status" value="1"/>
</dbReference>
<keyword evidence="3" id="KW-0067">ATP-binding</keyword>
<dbReference type="FunFam" id="3.40.50.2300:FF:000018">
    <property type="entry name" value="DNA-binding transcriptional regulator NtrC"/>
    <property type="match status" value="1"/>
</dbReference>
<protein>
    <submittedName>
        <fullName evidence="9">Sigma-54-dependent Fis family transcriptional regulator</fullName>
    </submittedName>
</protein>
<dbReference type="InterPro" id="IPR009057">
    <property type="entry name" value="Homeodomain-like_sf"/>
</dbReference>
<dbReference type="PRINTS" id="PR01590">
    <property type="entry name" value="HTHFIS"/>
</dbReference>
<evidence type="ECO:0000313" key="11">
    <source>
        <dbReference type="Proteomes" id="UP000317366"/>
    </source>
</evidence>
<dbReference type="CDD" id="cd00009">
    <property type="entry name" value="AAA"/>
    <property type="match status" value="1"/>
</dbReference>
<feature type="domain" description="Response regulatory" evidence="8">
    <location>
        <begin position="4"/>
        <end position="118"/>
    </location>
</feature>
<dbReference type="PANTHER" id="PTHR32071:SF113">
    <property type="entry name" value="ALGINATE BIOSYNTHESIS TRANSCRIPTIONAL REGULATORY PROTEIN ALGB"/>
    <property type="match status" value="1"/>
</dbReference>
<feature type="modified residue" description="4-aspartylphosphate" evidence="6">
    <location>
        <position position="53"/>
    </location>
</feature>
<dbReference type="InterPro" id="IPR058031">
    <property type="entry name" value="AAA_lid_NorR"/>
</dbReference>
<dbReference type="EMBL" id="VBOU01000079">
    <property type="protein sequence ID" value="TMQ53850.1"/>
    <property type="molecule type" value="Genomic_DNA"/>
</dbReference>
<dbReference type="GO" id="GO:0006355">
    <property type="term" value="P:regulation of DNA-templated transcription"/>
    <property type="evidence" value="ECO:0007669"/>
    <property type="project" value="InterPro"/>
</dbReference>
<dbReference type="Proteomes" id="UP000317366">
    <property type="component" value="Unassembled WGS sequence"/>
</dbReference>
<proteinExistence type="predicted"/>
<evidence type="ECO:0000313" key="9">
    <source>
        <dbReference type="EMBL" id="TMQ53850.1"/>
    </source>
</evidence>